<proteinExistence type="inferred from homology"/>
<evidence type="ECO:0000313" key="15">
    <source>
        <dbReference type="Proteomes" id="UP000192342"/>
    </source>
</evidence>
<dbReference type="Pfam" id="PF00231">
    <property type="entry name" value="ATP-synt"/>
    <property type="match status" value="1"/>
</dbReference>
<evidence type="ECO:0000256" key="6">
    <source>
        <dbReference type="ARBA" id="ARBA00022475"/>
    </source>
</evidence>
<evidence type="ECO:0000256" key="5">
    <source>
        <dbReference type="ARBA" id="ARBA00022448"/>
    </source>
</evidence>
<reference evidence="14 15" key="1">
    <citation type="submission" date="2013-04" db="EMBL/GenBank/DDBJ databases">
        <title>Oceanococcus atlanticus 22II-S10r2 Genome Sequencing.</title>
        <authorList>
            <person name="Lai Q."/>
            <person name="Li G."/>
            <person name="Shao Z."/>
        </authorList>
    </citation>
    <scope>NUCLEOTIDE SEQUENCE [LARGE SCALE GENOMIC DNA]</scope>
    <source>
        <strain evidence="14 15">22II-S10r2</strain>
    </source>
</reference>
<evidence type="ECO:0000256" key="4">
    <source>
        <dbReference type="ARBA" id="ARBA00011648"/>
    </source>
</evidence>
<dbReference type="InterPro" id="IPR035968">
    <property type="entry name" value="ATP_synth_F1_ATPase_gsu"/>
</dbReference>
<dbReference type="NCBIfam" id="NF004144">
    <property type="entry name" value="PRK05621.1-1"/>
    <property type="match status" value="1"/>
</dbReference>
<dbReference type="PRINTS" id="PR00126">
    <property type="entry name" value="ATPASEGAMMA"/>
</dbReference>
<evidence type="ECO:0000256" key="10">
    <source>
        <dbReference type="ARBA" id="ARBA00023136"/>
    </source>
</evidence>
<organism evidence="14 15">
    <name type="scientific">Oceanococcus atlanticus</name>
    <dbReference type="NCBI Taxonomy" id="1317117"/>
    <lineage>
        <taxon>Bacteria</taxon>
        <taxon>Pseudomonadati</taxon>
        <taxon>Pseudomonadota</taxon>
        <taxon>Gammaproteobacteria</taxon>
        <taxon>Chromatiales</taxon>
        <taxon>Oceanococcaceae</taxon>
        <taxon>Oceanococcus</taxon>
    </lineage>
</organism>
<dbReference type="Gene3D" id="1.10.287.80">
    <property type="entry name" value="ATP synthase, gamma subunit, helix hairpin domain"/>
    <property type="match status" value="1"/>
</dbReference>
<dbReference type="GO" id="GO:0042777">
    <property type="term" value="P:proton motive force-driven plasma membrane ATP synthesis"/>
    <property type="evidence" value="ECO:0007669"/>
    <property type="project" value="UniProtKB-UniRule"/>
</dbReference>
<dbReference type="FunFam" id="1.10.287.80:FF:000005">
    <property type="entry name" value="ATP synthase gamma chain"/>
    <property type="match status" value="1"/>
</dbReference>
<keyword evidence="7" id="KW-0997">Cell inner membrane</keyword>
<comment type="subunit">
    <text evidence="4 13">F-type ATPases have 2 components, CF(1) - the catalytic core - and CF(0) - the membrane proton channel. CF(1) has five subunits: alpha(3), beta(3), gamma(1), delta(1), epsilon(1). CF(0) has three main subunits: a, b and c.</text>
</comment>
<accession>A0A1Y1SAF4</accession>
<dbReference type="FunFam" id="3.40.1380.10:FF:000006">
    <property type="entry name" value="ATP synthase gamma chain"/>
    <property type="match status" value="1"/>
</dbReference>
<dbReference type="Gene3D" id="3.40.1380.10">
    <property type="match status" value="1"/>
</dbReference>
<dbReference type="RefSeq" id="WP_083562982.1">
    <property type="nucleotide sequence ID" value="NZ_AQQV01000004.1"/>
</dbReference>
<dbReference type="NCBIfam" id="TIGR01146">
    <property type="entry name" value="ATPsyn_F1gamma"/>
    <property type="match status" value="1"/>
</dbReference>
<comment type="subcellular location">
    <subcellularLocation>
        <location evidence="13">Cell membrane</location>
        <topology evidence="13">Peripheral membrane protein</topology>
    </subcellularLocation>
    <subcellularLocation>
        <location evidence="2">Membrane</location>
        <topology evidence="2">Peripheral membrane protein</topology>
    </subcellularLocation>
</comment>
<evidence type="ECO:0000256" key="7">
    <source>
        <dbReference type="ARBA" id="ARBA00022519"/>
    </source>
</evidence>
<keyword evidence="11 13" id="KW-0139">CF(1)</keyword>
<evidence type="ECO:0000256" key="2">
    <source>
        <dbReference type="ARBA" id="ARBA00004170"/>
    </source>
</evidence>
<protein>
    <recommendedName>
        <fullName evidence="13">ATP synthase gamma chain</fullName>
    </recommendedName>
    <alternativeName>
        <fullName evidence="13">ATP synthase F1 sector gamma subunit</fullName>
    </alternativeName>
    <alternativeName>
        <fullName evidence="13">F-ATPase gamma subunit</fullName>
    </alternativeName>
</protein>
<dbReference type="GO" id="GO:0045259">
    <property type="term" value="C:proton-transporting ATP synthase complex"/>
    <property type="evidence" value="ECO:0007669"/>
    <property type="project" value="UniProtKB-KW"/>
</dbReference>
<dbReference type="InterPro" id="IPR023632">
    <property type="entry name" value="ATP_synth_F1_gsu_CS"/>
</dbReference>
<keyword evidence="9 13" id="KW-0406">Ion transport</keyword>
<sequence>MASAKEIRTKIGSVKNTQKITKAMEMVAASKMRKAQDRVMASRPYAERLRRTMGHLSKANPEYRHPFVVEREVKRVAIIVVSTDRGLCGGLNINLFRKTLGELKHWKSQNVDVDIAVVGNKARAFFKRLGGNVIAEQSNLGDTPHLDQLIGLMKVVLDAYRDGKVDRVLLLSNEFVNTMTQKPDVQQLLPVAQQAGEDDGELLDLWDYIYEPEPAELLDDVLMRFVESQVYQAVVENVACEMAARMVAMKSASDNAGQIIEDLQLAYNKARQAAITQELAEIVGGAAAV</sequence>
<dbReference type="EMBL" id="AQQV01000004">
    <property type="protein sequence ID" value="ORE85410.1"/>
    <property type="molecule type" value="Genomic_DNA"/>
</dbReference>
<dbReference type="SUPFAM" id="SSF52943">
    <property type="entry name" value="ATP synthase (F1-ATPase), gamma subunit"/>
    <property type="match status" value="1"/>
</dbReference>
<keyword evidence="15" id="KW-1185">Reference proteome</keyword>
<dbReference type="PANTHER" id="PTHR11693">
    <property type="entry name" value="ATP SYNTHASE GAMMA CHAIN"/>
    <property type="match status" value="1"/>
</dbReference>
<keyword evidence="5 13" id="KW-0813">Transport</keyword>
<keyword evidence="12 13" id="KW-0066">ATP synthesis</keyword>
<dbReference type="InterPro" id="IPR000131">
    <property type="entry name" value="ATP_synth_F1_gsu"/>
</dbReference>
<dbReference type="GO" id="GO:0046933">
    <property type="term" value="F:proton-transporting ATP synthase activity, rotational mechanism"/>
    <property type="evidence" value="ECO:0007669"/>
    <property type="project" value="UniProtKB-UniRule"/>
</dbReference>
<comment type="similarity">
    <text evidence="3 13">Belongs to the ATPase gamma chain family.</text>
</comment>
<keyword evidence="6 13" id="KW-1003">Cell membrane</keyword>
<comment type="caution">
    <text evidence="14">The sequence shown here is derived from an EMBL/GenBank/DDBJ whole genome shotgun (WGS) entry which is preliminary data.</text>
</comment>
<evidence type="ECO:0000256" key="13">
    <source>
        <dbReference type="HAMAP-Rule" id="MF_00815"/>
    </source>
</evidence>
<gene>
    <name evidence="13" type="primary">atpG</name>
    <name evidence="14" type="ORF">ATO7_14348</name>
</gene>
<evidence type="ECO:0000256" key="11">
    <source>
        <dbReference type="ARBA" id="ARBA00023196"/>
    </source>
</evidence>
<comment type="function">
    <text evidence="1 13">Produces ATP from ADP in the presence of a proton gradient across the membrane. The gamma chain is believed to be important in regulating ATPase activity and the flow of protons through the CF(0) complex.</text>
</comment>
<dbReference type="GO" id="GO:0005524">
    <property type="term" value="F:ATP binding"/>
    <property type="evidence" value="ECO:0007669"/>
    <property type="project" value="UniProtKB-UniRule"/>
</dbReference>
<dbReference type="OrthoDB" id="9812769at2"/>
<evidence type="ECO:0000256" key="1">
    <source>
        <dbReference type="ARBA" id="ARBA00003456"/>
    </source>
</evidence>
<evidence type="ECO:0000256" key="12">
    <source>
        <dbReference type="ARBA" id="ARBA00023310"/>
    </source>
</evidence>
<dbReference type="PANTHER" id="PTHR11693:SF22">
    <property type="entry name" value="ATP SYNTHASE SUBUNIT GAMMA, MITOCHONDRIAL"/>
    <property type="match status" value="1"/>
</dbReference>
<dbReference type="HAMAP" id="MF_00815">
    <property type="entry name" value="ATP_synth_gamma_bact"/>
    <property type="match status" value="1"/>
</dbReference>
<keyword evidence="8 13" id="KW-0375">Hydrogen ion transport</keyword>
<dbReference type="Proteomes" id="UP000192342">
    <property type="component" value="Unassembled WGS sequence"/>
</dbReference>
<dbReference type="STRING" id="1317117.ATO7_14348"/>
<keyword evidence="10 13" id="KW-0472">Membrane</keyword>
<name>A0A1Y1SAF4_9GAMM</name>
<evidence type="ECO:0000313" key="14">
    <source>
        <dbReference type="EMBL" id="ORE85410.1"/>
    </source>
</evidence>
<dbReference type="GO" id="GO:0005886">
    <property type="term" value="C:plasma membrane"/>
    <property type="evidence" value="ECO:0007669"/>
    <property type="project" value="UniProtKB-SubCell"/>
</dbReference>
<dbReference type="PROSITE" id="PS00153">
    <property type="entry name" value="ATPASE_GAMMA"/>
    <property type="match status" value="1"/>
</dbReference>
<dbReference type="CDD" id="cd12151">
    <property type="entry name" value="F1-ATPase_gamma"/>
    <property type="match status" value="1"/>
</dbReference>
<evidence type="ECO:0000256" key="9">
    <source>
        <dbReference type="ARBA" id="ARBA00023065"/>
    </source>
</evidence>
<evidence type="ECO:0000256" key="8">
    <source>
        <dbReference type="ARBA" id="ARBA00022781"/>
    </source>
</evidence>
<dbReference type="AlphaFoldDB" id="A0A1Y1SAF4"/>
<evidence type="ECO:0000256" key="3">
    <source>
        <dbReference type="ARBA" id="ARBA00007681"/>
    </source>
</evidence>